<feature type="domain" description="CRAL-TRIO" evidence="1">
    <location>
        <begin position="255"/>
        <end position="432"/>
    </location>
</feature>
<dbReference type="SUPFAM" id="SSF52087">
    <property type="entry name" value="CRAL/TRIO domain"/>
    <property type="match status" value="1"/>
</dbReference>
<dbReference type="InterPro" id="IPR001251">
    <property type="entry name" value="CRAL-TRIO_dom"/>
</dbReference>
<dbReference type="WBParaSite" id="PgR105_g036_t01">
    <property type="protein sequence ID" value="PgR105_g036_t01"/>
    <property type="gene ID" value="PgR105_g036"/>
</dbReference>
<sequence length="567" mass="65751">MRRVQLRKLHKLQALLEYIQAAPIAKAPLAIHAKAKPTFQVRQEKQPRPIPIVERQSTPQQLFVLPQLQHEAITYEQFQASRDPYDAAYLKEIEDYDRTLEFQKKYAGPGSRNFVAPQLQVAIPTTTLAPTTAQMFIPVQHIDYNNDNGFYYFNPYPLGLFGEMFGYPFAAGVRQTAVMVQINESKITDAERLKIEKLRELVKDDLSDYYNTDFNLLRWLQGVNGPIENVAYRLRKHLQMRNSAWKLDDQHKKPRNLPIHKHAPFGFTGVSKVLKNTVITVEQSGRIDYTNLLRAYSVLDLARLVSVPDMERLLAEVMKVEAETGEQASVVYIMDLSEMKYNIGLYSLGTGHLINVADFIERHYVQLIKYIVAVNIPLFAYAIWKAMHPLLPRHIKERVRLLSPTHWRDEILQYADANLLPTFWNRDDEKRFTAIIDKPLGISKERYYKMKIPDGAEKIQIPPRQVAFICRRAKKGDVINFWVHSDGTFASGIYCTQNENEVDLEKMYPAYPSFAWIAAPLHVPLMQSFTAKKTGIYKFWYTNERAWFHTVTITVYLTVTDKPLYDE</sequence>
<evidence type="ECO:0000313" key="3">
    <source>
        <dbReference type="WBParaSite" id="PgR105_g036_t01"/>
    </source>
</evidence>
<dbReference type="Pfam" id="PF25883">
    <property type="entry name" value="F28H7_8_C"/>
    <property type="match status" value="1"/>
</dbReference>
<proteinExistence type="predicted"/>
<reference evidence="3" key="1">
    <citation type="submission" date="2022-11" db="UniProtKB">
        <authorList>
            <consortium name="WormBaseParasite"/>
        </authorList>
    </citation>
    <scope>IDENTIFICATION</scope>
</reference>
<dbReference type="InterPro" id="IPR058960">
    <property type="entry name" value="Ctg-1-like_C"/>
</dbReference>
<dbReference type="PANTHER" id="PTHR47159">
    <property type="entry name" value="PROTEIN CBG07705-RELATED"/>
    <property type="match status" value="1"/>
</dbReference>
<dbReference type="SMART" id="SM00516">
    <property type="entry name" value="SEC14"/>
    <property type="match status" value="1"/>
</dbReference>
<dbReference type="InterPro" id="IPR036865">
    <property type="entry name" value="CRAL-TRIO_dom_sf"/>
</dbReference>
<keyword evidence="2" id="KW-1185">Reference proteome</keyword>
<dbReference type="PROSITE" id="PS50191">
    <property type="entry name" value="CRAL_TRIO"/>
    <property type="match status" value="1"/>
</dbReference>
<dbReference type="Gene3D" id="3.40.525.10">
    <property type="entry name" value="CRAL-TRIO lipid binding domain"/>
    <property type="match status" value="1"/>
</dbReference>
<name>A0A915CAN1_PARUN</name>
<dbReference type="Pfam" id="PF00650">
    <property type="entry name" value="CRAL_TRIO"/>
    <property type="match status" value="1"/>
</dbReference>
<dbReference type="Proteomes" id="UP000887569">
    <property type="component" value="Unplaced"/>
</dbReference>
<dbReference type="InterPro" id="IPR053302">
    <property type="entry name" value="CRAL-TRIO_domain"/>
</dbReference>
<evidence type="ECO:0000259" key="1">
    <source>
        <dbReference type="PROSITE" id="PS50191"/>
    </source>
</evidence>
<dbReference type="CDD" id="cd00170">
    <property type="entry name" value="SEC14"/>
    <property type="match status" value="1"/>
</dbReference>
<dbReference type="PANTHER" id="PTHR47159:SF5">
    <property type="entry name" value="CRAL-TRIO DOMAIN-CONTAINING PROTEIN"/>
    <property type="match status" value="1"/>
</dbReference>
<dbReference type="Gene3D" id="2.60.120.680">
    <property type="entry name" value="GOLD domain"/>
    <property type="match status" value="1"/>
</dbReference>
<protein>
    <submittedName>
        <fullName evidence="3">CRAL-TRIO domain-containing protein</fullName>
    </submittedName>
</protein>
<accession>A0A915CAN1</accession>
<evidence type="ECO:0000313" key="2">
    <source>
        <dbReference type="Proteomes" id="UP000887569"/>
    </source>
</evidence>
<organism evidence="2 3">
    <name type="scientific">Parascaris univalens</name>
    <name type="common">Nematode worm</name>
    <dbReference type="NCBI Taxonomy" id="6257"/>
    <lineage>
        <taxon>Eukaryota</taxon>
        <taxon>Metazoa</taxon>
        <taxon>Ecdysozoa</taxon>
        <taxon>Nematoda</taxon>
        <taxon>Chromadorea</taxon>
        <taxon>Rhabditida</taxon>
        <taxon>Spirurina</taxon>
        <taxon>Ascaridomorpha</taxon>
        <taxon>Ascaridoidea</taxon>
        <taxon>Ascarididae</taxon>
        <taxon>Parascaris</taxon>
    </lineage>
</organism>
<dbReference type="AlphaFoldDB" id="A0A915CAN1"/>